<feature type="compositionally biased region" description="Basic residues" evidence="1">
    <location>
        <begin position="109"/>
        <end position="118"/>
    </location>
</feature>
<name>A0A023G001_AMBPA</name>
<feature type="region of interest" description="Disordered" evidence="1">
    <location>
        <begin position="109"/>
        <end position="163"/>
    </location>
</feature>
<feature type="compositionally biased region" description="Basic residues" evidence="1">
    <location>
        <begin position="138"/>
        <end position="158"/>
    </location>
</feature>
<accession>A0A023G001</accession>
<proteinExistence type="evidence at transcript level"/>
<protein>
    <submittedName>
        <fullName evidence="2">Putative glycine-rich secreted cement protein</fullName>
    </submittedName>
</protein>
<dbReference type="AlphaFoldDB" id="A0A023G001"/>
<evidence type="ECO:0000256" key="1">
    <source>
        <dbReference type="SAM" id="MobiDB-lite"/>
    </source>
</evidence>
<reference evidence="2" key="1">
    <citation type="submission" date="2014-03" db="EMBL/GenBank/DDBJ databases">
        <title>The sialotranscriptome of Amblyomma triste, Amblyomma parvum and Amblyomma cajennense ticks, uncovered by 454-based RNA-seq.</title>
        <authorList>
            <person name="Garcia G.R."/>
            <person name="Gardinassi L.G."/>
            <person name="Ribeiro J.M."/>
            <person name="Anatrielo E."/>
            <person name="Ferreira B.R."/>
            <person name="Moreira H.N."/>
            <person name="Mafra C."/>
            <person name="Olegario M.M."/>
            <person name="Szabo P.J."/>
            <person name="Miranda-Santos I.K."/>
            <person name="Maruyama S.R."/>
        </authorList>
    </citation>
    <scope>NUCLEOTIDE SEQUENCE</scope>
    <source>
        <strain evidence="2">Araguapaz</strain>
        <tissue evidence="2">Salivary glands</tissue>
    </source>
</reference>
<dbReference type="EMBL" id="GBBL01000321">
    <property type="protein sequence ID" value="JAC26999.1"/>
    <property type="molecule type" value="mRNA"/>
</dbReference>
<sequence length="331" mass="36253">MILGKESRDLRALLRMLILRTVLRSLQGSRIHDRRKDLRGSQDSWIRTLGADRRRIRGSQIREGQGRLLRRCHGQGSRGNLLRRDYLVFLPRLRGKSLRGFRDQIHHTGRGKIRRHHQDFHPKSQGRNLRGCRDQIHHTGRGKIRRHHQGFHPKRQGKSLRGSYPGVLGGRLGSLYGAGYPGFLGRGTFGGAYPGLRGFGYPGSFGGLLRGFGSSYPGSHGGLFGGHGYGYPGGYGGLYGGSAFGGALGGPLTPYPGSYGIGLPYGALRGLGAVERRGGFSHVPSDVRVVTDPSTGIQYAVAVYTAVLRERVVPLPVRSQCQSHGQFRTQS</sequence>
<organism evidence="2">
    <name type="scientific">Amblyomma parvum</name>
    <name type="common">South American tick</name>
    <dbReference type="NCBI Taxonomy" id="251391"/>
    <lineage>
        <taxon>Eukaryota</taxon>
        <taxon>Metazoa</taxon>
        <taxon>Ecdysozoa</taxon>
        <taxon>Arthropoda</taxon>
        <taxon>Chelicerata</taxon>
        <taxon>Arachnida</taxon>
        <taxon>Acari</taxon>
        <taxon>Parasitiformes</taxon>
        <taxon>Ixodida</taxon>
        <taxon>Ixodoidea</taxon>
        <taxon>Ixodidae</taxon>
        <taxon>Amblyomminae</taxon>
        <taxon>Amblyomma</taxon>
    </lineage>
</organism>
<evidence type="ECO:0000313" key="2">
    <source>
        <dbReference type="EMBL" id="JAC26999.1"/>
    </source>
</evidence>
<feature type="non-terminal residue" evidence="2">
    <location>
        <position position="331"/>
    </location>
</feature>